<sequence>MCWFFADAWLEEPEEPPKADVWEYVPVRPAKKKRHKVWIVEDPGHQRTVVTKTVQHPKEQKKQNDAWQYVPAAVSKNSSKAPAVVETIGKSVDPPAAKKGKDQGQSKKPVKATKQSQKKDDNMWQYAPAPSPKASNRTSKAQQLVSLLLPISLNY</sequence>
<dbReference type="Proteomes" id="UP001281147">
    <property type="component" value="Unassembled WGS sequence"/>
</dbReference>
<reference evidence="1" key="1">
    <citation type="submission" date="2023-07" db="EMBL/GenBank/DDBJ databases">
        <title>Black Yeasts Isolated from many extreme environments.</title>
        <authorList>
            <person name="Coleine C."/>
            <person name="Stajich J.E."/>
            <person name="Selbmann L."/>
        </authorList>
    </citation>
    <scope>NUCLEOTIDE SEQUENCE</scope>
    <source>
        <strain evidence="1">CCFEE 5714</strain>
    </source>
</reference>
<gene>
    <name evidence="1" type="ORF">LTR37_007523</name>
</gene>
<protein>
    <submittedName>
        <fullName evidence="1">Uncharacterized protein</fullName>
    </submittedName>
</protein>
<accession>A0ACC3NDK9</accession>
<name>A0ACC3NDK9_9PEZI</name>
<evidence type="ECO:0000313" key="1">
    <source>
        <dbReference type="EMBL" id="KAK3714789.1"/>
    </source>
</evidence>
<keyword evidence="2" id="KW-1185">Reference proteome</keyword>
<dbReference type="EMBL" id="JAUTXU010000053">
    <property type="protein sequence ID" value="KAK3714789.1"/>
    <property type="molecule type" value="Genomic_DNA"/>
</dbReference>
<proteinExistence type="predicted"/>
<comment type="caution">
    <text evidence="1">The sequence shown here is derived from an EMBL/GenBank/DDBJ whole genome shotgun (WGS) entry which is preliminary data.</text>
</comment>
<organism evidence="1 2">
    <name type="scientific">Vermiconidia calcicola</name>
    <dbReference type="NCBI Taxonomy" id="1690605"/>
    <lineage>
        <taxon>Eukaryota</taxon>
        <taxon>Fungi</taxon>
        <taxon>Dikarya</taxon>
        <taxon>Ascomycota</taxon>
        <taxon>Pezizomycotina</taxon>
        <taxon>Dothideomycetes</taxon>
        <taxon>Dothideomycetidae</taxon>
        <taxon>Mycosphaerellales</taxon>
        <taxon>Extremaceae</taxon>
        <taxon>Vermiconidia</taxon>
    </lineage>
</organism>
<evidence type="ECO:0000313" key="2">
    <source>
        <dbReference type="Proteomes" id="UP001281147"/>
    </source>
</evidence>